<dbReference type="NCBIfam" id="TIGR01509">
    <property type="entry name" value="HAD-SF-IA-v3"/>
    <property type="match status" value="1"/>
</dbReference>
<dbReference type="InterPro" id="IPR036412">
    <property type="entry name" value="HAD-like_sf"/>
</dbReference>
<dbReference type="SFLD" id="SFLDS00003">
    <property type="entry name" value="Haloacid_Dehalogenase"/>
    <property type="match status" value="1"/>
</dbReference>
<evidence type="ECO:0000313" key="1">
    <source>
        <dbReference type="EMBL" id="KHD06059.1"/>
    </source>
</evidence>
<dbReference type="EMBL" id="JSZA02000160">
    <property type="protein sequence ID" value="KHD06059.1"/>
    <property type="molecule type" value="Genomic_DNA"/>
</dbReference>
<sequence length="223" mass="26089">MESFLNWQNIHTVFLDMDGTLLDLHFDNHFWLKHLPQRYAEQYELSFEAAQTTLMSRSEKLLGTLEWYSVDYWSSQLNMDIAKLKKEVAHLIAVHPEVVTFLTRLRQHKKRVVLVTNAHNKSLSLKMQRTQIAHYFDRIVCAHDLGLPKEQRPFWQKLQKIEPFDAEQTLLIDDSLPVLRSAAAYGIRHLLGISQPDSQSPPKIGKEFRTIRSFREIINGLKP</sequence>
<dbReference type="InterPro" id="IPR050155">
    <property type="entry name" value="HAD-like_hydrolase_sf"/>
</dbReference>
<dbReference type="CDD" id="cd01427">
    <property type="entry name" value="HAD_like"/>
    <property type="match status" value="1"/>
</dbReference>
<dbReference type="SUPFAM" id="SSF56784">
    <property type="entry name" value="HAD-like"/>
    <property type="match status" value="1"/>
</dbReference>
<keyword evidence="2" id="KW-1185">Reference proteome</keyword>
<dbReference type="InterPro" id="IPR023214">
    <property type="entry name" value="HAD_sf"/>
</dbReference>
<dbReference type="GO" id="GO:0006281">
    <property type="term" value="P:DNA repair"/>
    <property type="evidence" value="ECO:0007669"/>
    <property type="project" value="TreeGrafter"/>
</dbReference>
<dbReference type="PANTHER" id="PTHR43434:SF3">
    <property type="entry name" value="GMP_IMP NUCLEOTIDASE YRFG"/>
    <property type="match status" value="1"/>
</dbReference>
<dbReference type="SFLD" id="SFLDG01129">
    <property type="entry name" value="C1.5:_HAD__Beta-PGM__Phosphata"/>
    <property type="match status" value="1"/>
</dbReference>
<dbReference type="Pfam" id="PF13419">
    <property type="entry name" value="HAD_2"/>
    <property type="match status" value="1"/>
</dbReference>
<dbReference type="GO" id="GO:0005829">
    <property type="term" value="C:cytosol"/>
    <property type="evidence" value="ECO:0007669"/>
    <property type="project" value="TreeGrafter"/>
</dbReference>
<name>A0A0A6P6W8_9GAMM</name>
<dbReference type="GO" id="GO:0008967">
    <property type="term" value="F:phosphoglycolate phosphatase activity"/>
    <property type="evidence" value="ECO:0007669"/>
    <property type="project" value="TreeGrafter"/>
</dbReference>
<dbReference type="AlphaFoldDB" id="A0A0A6P6W8"/>
<dbReference type="InterPro" id="IPR041492">
    <property type="entry name" value="HAD_2"/>
</dbReference>
<protein>
    <submittedName>
        <fullName evidence="1">Haloacid dehalogenase</fullName>
    </submittedName>
</protein>
<accession>A0A0A6P6W8</accession>
<dbReference type="Proteomes" id="UP000030428">
    <property type="component" value="Unassembled WGS sequence"/>
</dbReference>
<gene>
    <name evidence="1" type="ORF">PN36_26775</name>
</gene>
<dbReference type="NCBIfam" id="NF011564">
    <property type="entry name" value="PRK14988.1"/>
    <property type="match status" value="1"/>
</dbReference>
<dbReference type="PANTHER" id="PTHR43434">
    <property type="entry name" value="PHOSPHOGLYCOLATE PHOSPHATASE"/>
    <property type="match status" value="1"/>
</dbReference>
<dbReference type="Gene3D" id="3.40.50.1000">
    <property type="entry name" value="HAD superfamily/HAD-like"/>
    <property type="match status" value="1"/>
</dbReference>
<organism evidence="1 2">
    <name type="scientific">Candidatus Thiomargarita nelsonii</name>
    <dbReference type="NCBI Taxonomy" id="1003181"/>
    <lineage>
        <taxon>Bacteria</taxon>
        <taxon>Pseudomonadati</taxon>
        <taxon>Pseudomonadota</taxon>
        <taxon>Gammaproteobacteria</taxon>
        <taxon>Thiotrichales</taxon>
        <taxon>Thiotrichaceae</taxon>
        <taxon>Thiomargarita</taxon>
    </lineage>
</organism>
<evidence type="ECO:0000313" key="2">
    <source>
        <dbReference type="Proteomes" id="UP000030428"/>
    </source>
</evidence>
<comment type="caution">
    <text evidence="1">The sequence shown here is derived from an EMBL/GenBank/DDBJ whole genome shotgun (WGS) entry which is preliminary data.</text>
</comment>
<proteinExistence type="predicted"/>
<dbReference type="InterPro" id="IPR006439">
    <property type="entry name" value="HAD-SF_hydro_IA"/>
</dbReference>
<reference evidence="1 2" key="1">
    <citation type="journal article" date="2016" name="Front. Microbiol.">
        <title>Single-Cell (Meta-)Genomics of a Dimorphic Candidatus Thiomargarita nelsonii Reveals Genomic Plasticity.</title>
        <authorList>
            <person name="Flood B.E."/>
            <person name="Fliss P."/>
            <person name="Jones D.S."/>
            <person name="Dick G.J."/>
            <person name="Jain S."/>
            <person name="Kaster A.K."/>
            <person name="Winkel M."/>
            <person name="Mussmann M."/>
            <person name="Bailey J."/>
        </authorList>
    </citation>
    <scope>NUCLEOTIDE SEQUENCE [LARGE SCALE GENOMIC DNA]</scope>
    <source>
        <strain evidence="1">Hydrate Ridge</strain>
    </source>
</reference>